<comment type="caution">
    <text evidence="1">The sequence shown here is derived from an EMBL/GenBank/DDBJ whole genome shotgun (WGS) entry which is preliminary data.</text>
</comment>
<dbReference type="RefSeq" id="WP_112218858.1">
    <property type="nucleotide sequence ID" value="NZ_MVJN01000003.1"/>
</dbReference>
<protein>
    <submittedName>
        <fullName evidence="1">Uncharacterized protein</fullName>
    </submittedName>
</protein>
<evidence type="ECO:0000313" key="2">
    <source>
        <dbReference type="Proteomes" id="UP000249458"/>
    </source>
</evidence>
<proteinExistence type="predicted"/>
<evidence type="ECO:0000313" key="1">
    <source>
        <dbReference type="EMBL" id="RAP37504.1"/>
    </source>
</evidence>
<dbReference type="Proteomes" id="UP000249458">
    <property type="component" value="Unassembled WGS sequence"/>
</dbReference>
<reference evidence="1 2" key="1">
    <citation type="submission" date="2017-02" db="EMBL/GenBank/DDBJ databases">
        <title>Legionella quilivanii strain from human: case report and whole genome sequencing analysis.</title>
        <authorList>
            <person name="Lalancette C."/>
            <person name="Leduc J.-M."/>
            <person name="Levesque S."/>
            <person name="Fournier E."/>
            <person name="Saoud J."/>
            <person name="Faucher S.P."/>
            <person name="Bernard K."/>
            <person name="Martineau C."/>
            <person name="Longtin J."/>
        </authorList>
    </citation>
    <scope>NUCLEOTIDE SEQUENCE [LARGE SCALE GENOMIC DNA]</scope>
    <source>
        <strain evidence="1 2">ID143958</strain>
    </source>
</reference>
<sequence length="109" mass="12160">MKRNQSENLSIEQKICLLFKQDCKLYNSPNFGIFVEIPPGTPAATINQYANLIKSAGITIEVTQEHKIATLIYPGKLRVQGETIDTFSAKITALLEHTSKQSNIENPQI</sequence>
<name>A0A364LL99_9GAMM</name>
<organism evidence="1 2">
    <name type="scientific">Legionella quinlivanii</name>
    <dbReference type="NCBI Taxonomy" id="45073"/>
    <lineage>
        <taxon>Bacteria</taxon>
        <taxon>Pseudomonadati</taxon>
        <taxon>Pseudomonadota</taxon>
        <taxon>Gammaproteobacteria</taxon>
        <taxon>Legionellales</taxon>
        <taxon>Legionellaceae</taxon>
        <taxon>Legionella</taxon>
    </lineage>
</organism>
<accession>A0A364LL99</accession>
<dbReference type="AlphaFoldDB" id="A0A364LL99"/>
<dbReference type="EMBL" id="MVJN01000003">
    <property type="protein sequence ID" value="RAP37504.1"/>
    <property type="molecule type" value="Genomic_DNA"/>
</dbReference>
<gene>
    <name evidence="1" type="ORF">B1207_04840</name>
</gene>